<dbReference type="EMBL" id="JACJFM010000070">
    <property type="protein sequence ID" value="MBB1489645.1"/>
    <property type="molecule type" value="Genomic_DNA"/>
</dbReference>
<dbReference type="AlphaFoldDB" id="A0A839IWA2"/>
<evidence type="ECO:0000313" key="2">
    <source>
        <dbReference type="Proteomes" id="UP000565262"/>
    </source>
</evidence>
<name>A0A839IWA2_9GAMM</name>
<dbReference type="Proteomes" id="UP000565262">
    <property type="component" value="Unassembled WGS sequence"/>
</dbReference>
<accession>A0A839IWA2</accession>
<comment type="caution">
    <text evidence="1">The sequence shown here is derived from an EMBL/GenBank/DDBJ whole genome shotgun (WGS) entry which is preliminary data.</text>
</comment>
<evidence type="ECO:0000313" key="1">
    <source>
        <dbReference type="EMBL" id="MBB1489645.1"/>
    </source>
</evidence>
<dbReference type="RefSeq" id="WP_182812292.1">
    <property type="nucleotide sequence ID" value="NZ_JACJFM010000070.1"/>
</dbReference>
<keyword evidence="2" id="KW-1185">Reference proteome</keyword>
<organism evidence="1 2">
    <name type="scientific">Oceanospirillum sediminis</name>
    <dbReference type="NCBI Taxonomy" id="2760088"/>
    <lineage>
        <taxon>Bacteria</taxon>
        <taxon>Pseudomonadati</taxon>
        <taxon>Pseudomonadota</taxon>
        <taxon>Gammaproteobacteria</taxon>
        <taxon>Oceanospirillales</taxon>
        <taxon>Oceanospirillaceae</taxon>
        <taxon>Oceanospirillum</taxon>
    </lineage>
</organism>
<sequence>MSNVADIKDGEKKAAVDPLDLYQLSQAFESFSHRCAFIMVALDNIAFSDEVSVHNKEASYGAGYYVSDLLDELQLIQKMVDKDLKPER</sequence>
<protein>
    <submittedName>
        <fullName evidence="1">Uncharacterized protein</fullName>
    </submittedName>
</protein>
<gene>
    <name evidence="1" type="ORF">H4O21_23825</name>
</gene>
<reference evidence="1 2" key="1">
    <citation type="submission" date="2020-08" db="EMBL/GenBank/DDBJ databases">
        <title>Oceanospirillum sp. nov. isolated from marine sediment.</title>
        <authorList>
            <person name="Ji X."/>
        </authorList>
    </citation>
    <scope>NUCLEOTIDE SEQUENCE [LARGE SCALE GENOMIC DNA]</scope>
    <source>
        <strain evidence="1 2">D5</strain>
    </source>
</reference>
<proteinExistence type="predicted"/>